<keyword evidence="12" id="KW-1185">Reference proteome</keyword>
<feature type="transmembrane region" description="Helical" evidence="9">
    <location>
        <begin position="95"/>
        <end position="113"/>
    </location>
</feature>
<proteinExistence type="predicted"/>
<evidence type="ECO:0000256" key="6">
    <source>
        <dbReference type="ARBA" id="ARBA00022777"/>
    </source>
</evidence>
<keyword evidence="6 11" id="KW-0418">Kinase</keyword>
<keyword evidence="9" id="KW-1133">Transmembrane helix</keyword>
<reference evidence="11" key="1">
    <citation type="submission" date="2019-07" db="EMBL/GenBank/DDBJ databases">
        <authorList>
            <person name="De-Chao Zhang Q."/>
        </authorList>
    </citation>
    <scope>NUCLEOTIDE SEQUENCE</scope>
    <source>
        <strain evidence="11">TP-CH-4</strain>
    </source>
</reference>
<dbReference type="Gene3D" id="3.30.565.10">
    <property type="entry name" value="Histidine kinase-like ATPase, C-terminal domain"/>
    <property type="match status" value="1"/>
</dbReference>
<keyword evidence="8" id="KW-0175">Coiled coil</keyword>
<keyword evidence="3" id="KW-0597">Phosphoprotein</keyword>
<reference evidence="11" key="2">
    <citation type="submission" date="2020-03" db="EMBL/GenBank/DDBJ databases">
        <title>Flavobacteriaceae bacterium strain TP-CH-4, a member of the family Flavobacteriaceae isolated from a deep-sea seamount.</title>
        <authorList>
            <person name="Zhang D.-C."/>
        </authorList>
    </citation>
    <scope>NUCLEOTIDE SEQUENCE</scope>
    <source>
        <strain evidence="11">TP-CH-4</strain>
    </source>
</reference>
<dbReference type="InterPro" id="IPR005467">
    <property type="entry name" value="His_kinase_dom"/>
</dbReference>
<evidence type="ECO:0000256" key="5">
    <source>
        <dbReference type="ARBA" id="ARBA00022741"/>
    </source>
</evidence>
<feature type="transmembrane region" description="Helical" evidence="9">
    <location>
        <begin position="46"/>
        <end position="63"/>
    </location>
</feature>
<feature type="domain" description="Histidine kinase" evidence="10">
    <location>
        <begin position="202"/>
        <end position="397"/>
    </location>
</feature>
<keyword evidence="9" id="KW-0812">Transmembrane</keyword>
<dbReference type="Pfam" id="PF02518">
    <property type="entry name" value="HATPase_c"/>
    <property type="match status" value="1"/>
</dbReference>
<feature type="transmembrane region" description="Helical" evidence="9">
    <location>
        <begin position="21"/>
        <end position="40"/>
    </location>
</feature>
<feature type="transmembrane region" description="Helical" evidence="9">
    <location>
        <begin position="154"/>
        <end position="176"/>
    </location>
</feature>
<dbReference type="InterPro" id="IPR011495">
    <property type="entry name" value="Sig_transdc_His_kin_sub2_dim/P"/>
</dbReference>
<dbReference type="AlphaFoldDB" id="A0A967EC12"/>
<dbReference type="SUPFAM" id="SSF55874">
    <property type="entry name" value="ATPase domain of HSP90 chaperone/DNA topoisomerase II/histidine kinase"/>
    <property type="match status" value="1"/>
</dbReference>
<dbReference type="PANTHER" id="PTHR41523:SF8">
    <property type="entry name" value="ETHYLENE RESPONSE SENSOR PROTEIN"/>
    <property type="match status" value="1"/>
</dbReference>
<name>A0A967EC12_9FLAO</name>
<dbReference type="EMBL" id="VIKU02000001">
    <property type="protein sequence ID" value="NHF57798.1"/>
    <property type="molecule type" value="Genomic_DNA"/>
</dbReference>
<accession>A0A967EC12</accession>
<keyword evidence="9" id="KW-0472">Membrane</keyword>
<evidence type="ECO:0000256" key="4">
    <source>
        <dbReference type="ARBA" id="ARBA00022679"/>
    </source>
</evidence>
<dbReference type="GO" id="GO:0004673">
    <property type="term" value="F:protein histidine kinase activity"/>
    <property type="evidence" value="ECO:0007669"/>
    <property type="project" value="UniProtKB-EC"/>
</dbReference>
<keyword evidence="4" id="KW-0808">Transferase</keyword>
<comment type="catalytic activity">
    <reaction evidence="1">
        <text>ATP + protein L-histidine = ADP + protein N-phospho-L-histidine.</text>
        <dbReference type="EC" id="2.7.13.3"/>
    </reaction>
</comment>
<evidence type="ECO:0000256" key="3">
    <source>
        <dbReference type="ARBA" id="ARBA00022553"/>
    </source>
</evidence>
<protein>
    <recommendedName>
        <fullName evidence="2">histidine kinase</fullName>
        <ecNumber evidence="2">2.7.13.3</ecNumber>
    </recommendedName>
</protein>
<dbReference type="Gene3D" id="3.30.450.20">
    <property type="entry name" value="PAS domain"/>
    <property type="match status" value="1"/>
</dbReference>
<dbReference type="EC" id="2.7.13.3" evidence="2"/>
<evidence type="ECO:0000313" key="11">
    <source>
        <dbReference type="EMBL" id="NHF57798.1"/>
    </source>
</evidence>
<evidence type="ECO:0000256" key="9">
    <source>
        <dbReference type="SAM" id="Phobius"/>
    </source>
</evidence>
<feature type="transmembrane region" description="Helical" evidence="9">
    <location>
        <begin position="70"/>
        <end position="89"/>
    </location>
</feature>
<sequence length="405" mass="45713">MKKTPKDHSRIADKTRLLLKFNYVSAFLSLLFGLACHYYMQVSPPIPYVFLGYSVLNLCNNIAFYKHRNLVAMAIVTSVLSLISTLIITMYSGGIQSPFIFVLAVIVLAGYISTSVFGKIYLYAILVIIGLIYLLTAGNFSWIVDGVPATSKDLFSLLSLTFSIYLMEGVFGRDLLKAHDKLFRTKQEVEAKIKEKENLLKEVHHRVKNNLQTISSLLSLQSRNIQDADIKKMLKSSQNRVIAMAMIHEMLYLREDSTQIDYGSYVRELVEHLVRSVKGTSANIDLDIDIPEMTFNIDTAIPLGLLVNEAVTNTLKYGILEDSKGQIFIRMRKGKQDDFELYIGDNGVGFSEETTHRNSKSLGLKLIHKLVRQLRGSLKRDASKKGTHYIIHFKEISDQLPSMAG</sequence>
<feature type="transmembrane region" description="Helical" evidence="9">
    <location>
        <begin position="120"/>
        <end position="142"/>
    </location>
</feature>
<dbReference type="Pfam" id="PF07568">
    <property type="entry name" value="HisKA_2"/>
    <property type="match status" value="1"/>
</dbReference>
<evidence type="ECO:0000256" key="7">
    <source>
        <dbReference type="ARBA" id="ARBA00022840"/>
    </source>
</evidence>
<evidence type="ECO:0000256" key="1">
    <source>
        <dbReference type="ARBA" id="ARBA00000085"/>
    </source>
</evidence>
<dbReference type="PANTHER" id="PTHR41523">
    <property type="entry name" value="TWO-COMPONENT SYSTEM SENSOR PROTEIN"/>
    <property type="match status" value="1"/>
</dbReference>
<evidence type="ECO:0000313" key="12">
    <source>
        <dbReference type="Proteomes" id="UP000707206"/>
    </source>
</evidence>
<dbReference type="InterPro" id="IPR036890">
    <property type="entry name" value="HATPase_C_sf"/>
</dbReference>
<organism evidence="11 12">
    <name type="scientific">Pelagihabitans pacificus</name>
    <dbReference type="NCBI Taxonomy" id="2696054"/>
    <lineage>
        <taxon>Bacteria</taxon>
        <taxon>Pseudomonadati</taxon>
        <taxon>Bacteroidota</taxon>
        <taxon>Flavobacteriia</taxon>
        <taxon>Flavobacteriales</taxon>
        <taxon>Flavobacteriaceae</taxon>
        <taxon>Pelagihabitans</taxon>
    </lineage>
</organism>
<feature type="coiled-coil region" evidence="8">
    <location>
        <begin position="179"/>
        <end position="206"/>
    </location>
</feature>
<evidence type="ECO:0000256" key="2">
    <source>
        <dbReference type="ARBA" id="ARBA00012438"/>
    </source>
</evidence>
<dbReference type="PROSITE" id="PS50109">
    <property type="entry name" value="HIS_KIN"/>
    <property type="match status" value="1"/>
</dbReference>
<keyword evidence="7" id="KW-0067">ATP-binding</keyword>
<dbReference type="SMART" id="SM00387">
    <property type="entry name" value="HATPase_c"/>
    <property type="match status" value="1"/>
</dbReference>
<comment type="caution">
    <text evidence="11">The sequence shown here is derived from an EMBL/GenBank/DDBJ whole genome shotgun (WGS) entry which is preliminary data.</text>
</comment>
<dbReference type="GO" id="GO:0005524">
    <property type="term" value="F:ATP binding"/>
    <property type="evidence" value="ECO:0007669"/>
    <property type="project" value="UniProtKB-KW"/>
</dbReference>
<dbReference type="RefSeq" id="WP_152572330.1">
    <property type="nucleotide sequence ID" value="NZ_VIKU02000001.1"/>
</dbReference>
<evidence type="ECO:0000259" key="10">
    <source>
        <dbReference type="PROSITE" id="PS50109"/>
    </source>
</evidence>
<gene>
    <name evidence="11" type="ORF">FK220_000495</name>
</gene>
<keyword evidence="5" id="KW-0547">Nucleotide-binding</keyword>
<dbReference type="Proteomes" id="UP000707206">
    <property type="component" value="Unassembled WGS sequence"/>
</dbReference>
<dbReference type="InterPro" id="IPR003594">
    <property type="entry name" value="HATPase_dom"/>
</dbReference>
<evidence type="ECO:0000256" key="8">
    <source>
        <dbReference type="SAM" id="Coils"/>
    </source>
</evidence>